<protein>
    <submittedName>
        <fullName evidence="1">Uncharacterized protein</fullName>
    </submittedName>
</protein>
<dbReference type="Proteomes" id="UP000228593">
    <property type="component" value="Unassembled WGS sequence"/>
</dbReference>
<accession>A0A2G8SW40</accession>
<keyword evidence="2" id="KW-1185">Reference proteome</keyword>
<dbReference type="OrthoDB" id="8703704at2"/>
<proteinExistence type="predicted"/>
<reference evidence="1 2" key="1">
    <citation type="submission" date="2017-10" db="EMBL/GenBank/DDBJ databases">
        <title>Massilia psychrophilum sp. nov., a novel purple-pigmented bacterium isolated from Tianshan glacier, Xinjiang Municipality, China.</title>
        <authorList>
            <person name="Wang H."/>
        </authorList>
    </citation>
    <scope>NUCLEOTIDE SEQUENCE [LARGE SCALE GENOMIC DNA]</scope>
    <source>
        <strain evidence="1 2">JCM 30813</strain>
    </source>
</reference>
<dbReference type="EMBL" id="PDOB01000053">
    <property type="protein sequence ID" value="PIL37984.1"/>
    <property type="molecule type" value="Genomic_DNA"/>
</dbReference>
<dbReference type="AlphaFoldDB" id="A0A2G8SW40"/>
<evidence type="ECO:0000313" key="1">
    <source>
        <dbReference type="EMBL" id="PIL37984.1"/>
    </source>
</evidence>
<evidence type="ECO:0000313" key="2">
    <source>
        <dbReference type="Proteomes" id="UP000228593"/>
    </source>
</evidence>
<gene>
    <name evidence="1" type="ORF">CR103_20555</name>
</gene>
<name>A0A2G8SW40_9BURK</name>
<comment type="caution">
    <text evidence="1">The sequence shown here is derived from an EMBL/GenBank/DDBJ whole genome shotgun (WGS) entry which is preliminary data.</text>
</comment>
<sequence length="105" mass="11637">MSSSLRAETLAVLLSSNDMTGVESLFEHRKISLNTVMRALMRKYGWPIERSDFPTNTADGRAAWASVYSLPQEVVDAALEAGGRDWVDGVRASRAGRARRAVRRL</sequence>
<organism evidence="1 2">
    <name type="scientific">Massilia psychrophila</name>
    <dbReference type="NCBI Taxonomy" id="1603353"/>
    <lineage>
        <taxon>Bacteria</taxon>
        <taxon>Pseudomonadati</taxon>
        <taxon>Pseudomonadota</taxon>
        <taxon>Betaproteobacteria</taxon>
        <taxon>Burkholderiales</taxon>
        <taxon>Oxalobacteraceae</taxon>
        <taxon>Telluria group</taxon>
        <taxon>Massilia</taxon>
    </lineage>
</organism>